<feature type="non-terminal residue" evidence="1">
    <location>
        <position position="192"/>
    </location>
</feature>
<reference evidence="1" key="1">
    <citation type="submission" date="2019-05" db="EMBL/GenBank/DDBJ databases">
        <title>Annotation for the trematode Fasciolopsis buski.</title>
        <authorList>
            <person name="Choi Y.-J."/>
        </authorList>
    </citation>
    <scope>NUCLEOTIDE SEQUENCE</scope>
    <source>
        <strain evidence="1">HT</strain>
        <tissue evidence="1">Whole worm</tissue>
    </source>
</reference>
<feature type="non-terminal residue" evidence="1">
    <location>
        <position position="1"/>
    </location>
</feature>
<dbReference type="Proteomes" id="UP000728185">
    <property type="component" value="Unassembled WGS sequence"/>
</dbReference>
<accession>A0A8E0VG98</accession>
<organism evidence="1 2">
    <name type="scientific">Fasciolopsis buskii</name>
    <dbReference type="NCBI Taxonomy" id="27845"/>
    <lineage>
        <taxon>Eukaryota</taxon>
        <taxon>Metazoa</taxon>
        <taxon>Spiralia</taxon>
        <taxon>Lophotrochozoa</taxon>
        <taxon>Platyhelminthes</taxon>
        <taxon>Trematoda</taxon>
        <taxon>Digenea</taxon>
        <taxon>Plagiorchiida</taxon>
        <taxon>Echinostomata</taxon>
        <taxon>Echinostomatoidea</taxon>
        <taxon>Fasciolidae</taxon>
        <taxon>Fasciolopsis</taxon>
    </lineage>
</organism>
<protein>
    <submittedName>
        <fullName evidence="1">Uncharacterized protein</fullName>
    </submittedName>
</protein>
<name>A0A8E0VG98_9TREM</name>
<dbReference type="AlphaFoldDB" id="A0A8E0VG98"/>
<evidence type="ECO:0000313" key="2">
    <source>
        <dbReference type="Proteomes" id="UP000728185"/>
    </source>
</evidence>
<proteinExistence type="predicted"/>
<keyword evidence="2" id="KW-1185">Reference proteome</keyword>
<gene>
    <name evidence="1" type="ORF">FBUS_09863</name>
</gene>
<comment type="caution">
    <text evidence="1">The sequence shown here is derived from an EMBL/GenBank/DDBJ whole genome shotgun (WGS) entry which is preliminary data.</text>
</comment>
<evidence type="ECO:0000313" key="1">
    <source>
        <dbReference type="EMBL" id="KAA0186698.1"/>
    </source>
</evidence>
<dbReference type="EMBL" id="LUCM01009612">
    <property type="protein sequence ID" value="KAA0186698.1"/>
    <property type="molecule type" value="Genomic_DNA"/>
</dbReference>
<sequence>LDQHHLVSNERFSTSGLFFAAFNQSTQQDDVASMSSRLDGHEGLNNPKLAPRQTAFSLSGLEWSIWRDVEHGGGIGAPKNKSKPTDPNNHRGLLPIFSPLSFRSWTRRFGATWRYTWFWLKSVPEASCTLLLTRDAEASTDSKLSFFRVNAEFPSEKSGEPSSHRRVRSKYGRLVYTPACDGCSSCWSERVR</sequence>
<dbReference type="OrthoDB" id="9979394at2759"/>